<reference evidence="7 8" key="1">
    <citation type="journal article" date="2020" name="Nat. Commun.">
        <title>Genome of Tripterygium wilfordii and identification of cytochrome P450 involved in triptolide biosynthesis.</title>
        <authorList>
            <person name="Tu L."/>
            <person name="Su P."/>
            <person name="Zhang Z."/>
            <person name="Gao L."/>
            <person name="Wang J."/>
            <person name="Hu T."/>
            <person name="Zhou J."/>
            <person name="Zhang Y."/>
            <person name="Zhao Y."/>
            <person name="Liu Y."/>
            <person name="Song Y."/>
            <person name="Tong Y."/>
            <person name="Lu Y."/>
            <person name="Yang J."/>
            <person name="Xu C."/>
            <person name="Jia M."/>
            <person name="Peters R.J."/>
            <person name="Huang L."/>
            <person name="Gao W."/>
        </authorList>
    </citation>
    <scope>NUCLEOTIDE SEQUENCE [LARGE SCALE GENOMIC DNA]</scope>
    <source>
        <strain evidence="8">cv. XIE 37</strain>
        <tissue evidence="7">Leaf</tissue>
    </source>
</reference>
<evidence type="ECO:0000256" key="6">
    <source>
        <dbReference type="SAM" id="Phobius"/>
    </source>
</evidence>
<evidence type="ECO:0000313" key="7">
    <source>
        <dbReference type="EMBL" id="KAF5750015.1"/>
    </source>
</evidence>
<dbReference type="InterPro" id="IPR008511">
    <property type="entry name" value="ROH1-like"/>
</dbReference>
<proteinExistence type="inferred from homology"/>
<keyword evidence="3 6" id="KW-1133">Transmembrane helix</keyword>
<dbReference type="EMBL" id="JAAARO010000003">
    <property type="protein sequence ID" value="KAF5750015.1"/>
    <property type="molecule type" value="Genomic_DNA"/>
</dbReference>
<evidence type="ECO:0000313" key="8">
    <source>
        <dbReference type="Proteomes" id="UP000593562"/>
    </source>
</evidence>
<evidence type="ECO:0000256" key="4">
    <source>
        <dbReference type="ARBA" id="ARBA00023136"/>
    </source>
</evidence>
<gene>
    <name evidence="7" type="ORF">HS088_TW03G00344</name>
</gene>
<evidence type="ECO:0000256" key="2">
    <source>
        <dbReference type="ARBA" id="ARBA00022692"/>
    </source>
</evidence>
<dbReference type="InParanoid" id="A0A7J7DUH9"/>
<evidence type="ECO:0000256" key="1">
    <source>
        <dbReference type="ARBA" id="ARBA00004167"/>
    </source>
</evidence>
<organism evidence="7 8">
    <name type="scientific">Tripterygium wilfordii</name>
    <name type="common">Thunder God vine</name>
    <dbReference type="NCBI Taxonomy" id="458696"/>
    <lineage>
        <taxon>Eukaryota</taxon>
        <taxon>Viridiplantae</taxon>
        <taxon>Streptophyta</taxon>
        <taxon>Embryophyta</taxon>
        <taxon>Tracheophyta</taxon>
        <taxon>Spermatophyta</taxon>
        <taxon>Magnoliopsida</taxon>
        <taxon>eudicotyledons</taxon>
        <taxon>Gunneridae</taxon>
        <taxon>Pentapetalae</taxon>
        <taxon>rosids</taxon>
        <taxon>fabids</taxon>
        <taxon>Celastrales</taxon>
        <taxon>Celastraceae</taxon>
        <taxon>Tripterygium</taxon>
    </lineage>
</organism>
<dbReference type="PANTHER" id="PTHR31509">
    <property type="entry name" value="BPS1-LIKE PROTEIN"/>
    <property type="match status" value="1"/>
</dbReference>
<evidence type="ECO:0000256" key="5">
    <source>
        <dbReference type="ARBA" id="ARBA00035114"/>
    </source>
</evidence>
<evidence type="ECO:0000256" key="3">
    <source>
        <dbReference type="ARBA" id="ARBA00022989"/>
    </source>
</evidence>
<keyword evidence="8" id="KW-1185">Reference proteome</keyword>
<feature type="transmembrane region" description="Helical" evidence="6">
    <location>
        <begin position="198"/>
        <end position="216"/>
    </location>
</feature>
<dbReference type="Pfam" id="PF05633">
    <property type="entry name" value="ROH1-like"/>
    <property type="match status" value="2"/>
</dbReference>
<name>A0A7J7DUH9_TRIWF</name>
<dbReference type="OrthoDB" id="694709at2759"/>
<dbReference type="GO" id="GO:0016020">
    <property type="term" value="C:membrane"/>
    <property type="evidence" value="ECO:0007669"/>
    <property type="project" value="UniProtKB-SubCell"/>
</dbReference>
<dbReference type="AlphaFoldDB" id="A0A7J7DUH9"/>
<protein>
    <submittedName>
        <fullName evidence="7">UPF0496 protein 4</fullName>
    </submittedName>
</protein>
<sequence>MYLTEISNFPSSFSLFKKTKAKTGADGGFDFISRSFDESLLRRLKTLDPPAISLSWLSKAVDFLSFVHSEAKTLVSRLEVASFDESLALYLEDSAKVLDLCNFISSEIERIRHRRLSIGFAIHLLTTSESGRNLEKLRRARDLLSGSVNGVGYPEVKKRRFGIGSDGIKDLVKELALRLERPPRGKISSANRLVRRTIYAVGLVTVFVAGAVVAALHRSTELISVRAPSDFSWADSVNGLEAAISTELSRRFADKNEKKAHFSELDDVERQLKELSDVIDDVTGGESVENKNKEESFDGVVKKLERVTEVLIEGLDGLSNGVNGLFNTVLSHRNGMLGKWRVDIEKK</sequence>
<keyword evidence="4 6" id="KW-0472">Membrane</keyword>
<keyword evidence="2 6" id="KW-0812">Transmembrane</keyword>
<accession>A0A7J7DUH9</accession>
<comment type="similarity">
    <text evidence="5">Belongs to the ROH1 family.</text>
</comment>
<comment type="caution">
    <text evidence="7">The sequence shown here is derived from an EMBL/GenBank/DDBJ whole genome shotgun (WGS) entry which is preliminary data.</text>
</comment>
<comment type="subcellular location">
    <subcellularLocation>
        <location evidence="1">Membrane</location>
        <topology evidence="1">Single-pass membrane protein</topology>
    </subcellularLocation>
</comment>
<dbReference type="Proteomes" id="UP000593562">
    <property type="component" value="Unassembled WGS sequence"/>
</dbReference>